<name>A0A9P1MU04_9PELO</name>
<evidence type="ECO:0000313" key="2">
    <source>
        <dbReference type="EMBL" id="CAI5440034.1"/>
    </source>
</evidence>
<evidence type="ECO:0008006" key="4">
    <source>
        <dbReference type="Google" id="ProtNLM"/>
    </source>
</evidence>
<reference evidence="2" key="1">
    <citation type="submission" date="2022-11" db="EMBL/GenBank/DDBJ databases">
        <authorList>
            <person name="Kikuchi T."/>
        </authorList>
    </citation>
    <scope>NUCLEOTIDE SEQUENCE</scope>
    <source>
        <strain evidence="2">PS1010</strain>
    </source>
</reference>
<dbReference type="AlphaFoldDB" id="A0A9P1MU04"/>
<accession>A0A9P1MU04</accession>
<keyword evidence="1" id="KW-0732">Signal</keyword>
<feature type="signal peptide" evidence="1">
    <location>
        <begin position="1"/>
        <end position="19"/>
    </location>
</feature>
<dbReference type="EMBL" id="CANHGI010000001">
    <property type="protein sequence ID" value="CAI5440034.1"/>
    <property type="molecule type" value="Genomic_DNA"/>
</dbReference>
<protein>
    <recommendedName>
        <fullName evidence="4">WAP domain-containing protein</fullName>
    </recommendedName>
</protein>
<organism evidence="2 3">
    <name type="scientific">Caenorhabditis angaria</name>
    <dbReference type="NCBI Taxonomy" id="860376"/>
    <lineage>
        <taxon>Eukaryota</taxon>
        <taxon>Metazoa</taxon>
        <taxon>Ecdysozoa</taxon>
        <taxon>Nematoda</taxon>
        <taxon>Chromadorea</taxon>
        <taxon>Rhabditida</taxon>
        <taxon>Rhabditina</taxon>
        <taxon>Rhabditomorpha</taxon>
        <taxon>Rhabditoidea</taxon>
        <taxon>Rhabditidae</taxon>
        <taxon>Peloderinae</taxon>
        <taxon>Caenorhabditis</taxon>
    </lineage>
</organism>
<evidence type="ECO:0000313" key="3">
    <source>
        <dbReference type="Proteomes" id="UP001152747"/>
    </source>
</evidence>
<keyword evidence="3" id="KW-1185">Reference proteome</keyword>
<gene>
    <name evidence="2" type="ORF">CAMP_LOCUS2671</name>
</gene>
<proteinExistence type="predicted"/>
<dbReference type="Proteomes" id="UP001152747">
    <property type="component" value="Unassembled WGS sequence"/>
</dbReference>
<sequence length="75" mass="8245">MSPILLLLLLVISIPASHQDLIYRPPIERPVAYHGALCSQESQCPEGYWCDTGCFGSSGYCRVVGDHGPRIGWGR</sequence>
<feature type="chain" id="PRO_5040260026" description="WAP domain-containing protein" evidence="1">
    <location>
        <begin position="20"/>
        <end position="75"/>
    </location>
</feature>
<evidence type="ECO:0000256" key="1">
    <source>
        <dbReference type="SAM" id="SignalP"/>
    </source>
</evidence>
<comment type="caution">
    <text evidence="2">The sequence shown here is derived from an EMBL/GenBank/DDBJ whole genome shotgun (WGS) entry which is preliminary data.</text>
</comment>